<feature type="transmembrane region" description="Helical" evidence="1">
    <location>
        <begin position="75"/>
        <end position="94"/>
    </location>
</feature>
<evidence type="ECO:0000256" key="1">
    <source>
        <dbReference type="SAM" id="Phobius"/>
    </source>
</evidence>
<feature type="transmembrane region" description="Helical" evidence="1">
    <location>
        <begin position="106"/>
        <end position="129"/>
    </location>
</feature>
<evidence type="ECO:0000313" key="3">
    <source>
        <dbReference type="Proteomes" id="UP000033995"/>
    </source>
</evidence>
<gene>
    <name evidence="2" type="ORF">UR38_C0011G0030</name>
</gene>
<feature type="transmembrane region" description="Helical" evidence="1">
    <location>
        <begin position="45"/>
        <end position="68"/>
    </location>
</feature>
<keyword evidence="1" id="KW-0472">Membrane</keyword>
<keyword evidence="1" id="KW-1133">Transmembrane helix</keyword>
<dbReference type="AlphaFoldDB" id="A0A0G0C580"/>
<reference evidence="2 3" key="1">
    <citation type="journal article" date="2015" name="Nature">
        <title>rRNA introns, odd ribosomes, and small enigmatic genomes across a large radiation of phyla.</title>
        <authorList>
            <person name="Brown C.T."/>
            <person name="Hug L.A."/>
            <person name="Thomas B.C."/>
            <person name="Sharon I."/>
            <person name="Castelle C.J."/>
            <person name="Singh A."/>
            <person name="Wilkins M.J."/>
            <person name="Williams K.H."/>
            <person name="Banfield J.F."/>
        </authorList>
    </citation>
    <scope>NUCLEOTIDE SEQUENCE [LARGE SCALE GENOMIC DNA]</scope>
</reference>
<comment type="caution">
    <text evidence="2">The sequence shown here is derived from an EMBL/GenBank/DDBJ whole genome shotgun (WGS) entry which is preliminary data.</text>
</comment>
<proteinExistence type="predicted"/>
<organism evidence="2 3">
    <name type="scientific">Candidatus Woesebacteria bacterium GW2011_GWA2_33_28</name>
    <dbReference type="NCBI Taxonomy" id="1618561"/>
    <lineage>
        <taxon>Bacteria</taxon>
        <taxon>Candidatus Woeseibacteriota</taxon>
    </lineage>
</organism>
<feature type="transmembrane region" description="Helical" evidence="1">
    <location>
        <begin position="7"/>
        <end position="25"/>
    </location>
</feature>
<protein>
    <submittedName>
        <fullName evidence="2">Uncharacterized protein</fullName>
    </submittedName>
</protein>
<dbReference type="Proteomes" id="UP000033995">
    <property type="component" value="Unassembled WGS sequence"/>
</dbReference>
<sequence length="159" mass="17841">MKKEVTLVITTCLFLLAYILDYFAGALKLQITNPLIFLNESFFKLYPMTYVAVIVRSVAIMLSVTLILSIMERQYFKKLGIAFFLSFIAEIYAFQQLATGAKITPLLWTLAISYGGAILIIPIIFYIFAGIADFLIPQRKNVTHLPTSQSNDSSSVLNP</sequence>
<evidence type="ECO:0000313" key="2">
    <source>
        <dbReference type="EMBL" id="KKP46380.1"/>
    </source>
</evidence>
<keyword evidence="1" id="KW-0812">Transmembrane</keyword>
<accession>A0A0G0C580</accession>
<dbReference type="EMBL" id="LBOZ01000011">
    <property type="protein sequence ID" value="KKP46380.1"/>
    <property type="molecule type" value="Genomic_DNA"/>
</dbReference>
<name>A0A0G0C580_9BACT</name>